<reference evidence="1" key="1">
    <citation type="submission" date="2014-05" db="EMBL/GenBank/DDBJ databases">
        <authorList>
            <person name="Pacey E."/>
            <person name="Bowman C.A."/>
            <person name="Russell D.A."/>
            <person name="Pope W.H."/>
            <person name="Jacobs-Sera D."/>
            <person name="Hendrix R.W."/>
            <person name="Hatfull G.F."/>
        </authorList>
    </citation>
    <scope>NUCLEOTIDE SEQUENCE [LARGE SCALE GENOMIC DNA]</scope>
</reference>
<gene>
    <name evidence="1" type="primary">112</name>
    <name evidence="1" type="ORF">PBI_YUNGJAMAL_112</name>
</gene>
<dbReference type="EMBL" id="KJ829260">
    <property type="protein sequence ID" value="AII28351.1"/>
    <property type="molecule type" value="Genomic_DNA"/>
</dbReference>
<name>A0A076G894_BPMCO</name>
<protein>
    <submittedName>
        <fullName evidence="1">Uncharacterized protein</fullName>
    </submittedName>
</protein>
<dbReference type="Proteomes" id="UP000028668">
    <property type="component" value="Segment"/>
</dbReference>
<proteinExistence type="predicted"/>
<evidence type="ECO:0000313" key="1">
    <source>
        <dbReference type="EMBL" id="AII28351.1"/>
    </source>
</evidence>
<organism evidence="1 2">
    <name type="scientific">Mycobacterium phage YungJamal</name>
    <dbReference type="NCBI Taxonomy" id="1505226"/>
    <lineage>
        <taxon>Viruses</taxon>
        <taxon>Duplodnaviria</taxon>
        <taxon>Heunggongvirae</taxon>
        <taxon>Uroviricota</taxon>
        <taxon>Caudoviricetes</taxon>
        <taxon>Corndogvirus</taxon>
        <taxon>Mycobacterium phage Corndog</taxon>
    </lineage>
</organism>
<evidence type="ECO:0000313" key="2">
    <source>
        <dbReference type="Proteomes" id="UP000028668"/>
    </source>
</evidence>
<accession>A0A076G894</accession>
<sequence length="85" mass="9986">MAAIVIRVGGRRIEVPDGYRVKWPLCENCGHGRSCHTPDKGVGWRCRYRRKRQRCGCMRWRGIPQVVRACSETEHSTRRKMTDDR</sequence>